<dbReference type="PANTHER" id="PTHR32071">
    <property type="entry name" value="TRANSCRIPTIONAL REGULATORY PROTEIN"/>
    <property type="match status" value="1"/>
</dbReference>
<dbReference type="InterPro" id="IPR002197">
    <property type="entry name" value="HTH_Fis"/>
</dbReference>
<dbReference type="InterPro" id="IPR011006">
    <property type="entry name" value="CheY-like_superfamily"/>
</dbReference>
<keyword evidence="2" id="KW-0067">ATP-binding</keyword>
<dbReference type="Pfam" id="PF02954">
    <property type="entry name" value="HTH_8"/>
    <property type="match status" value="1"/>
</dbReference>
<dbReference type="GO" id="GO:0005524">
    <property type="term" value="F:ATP binding"/>
    <property type="evidence" value="ECO:0007669"/>
    <property type="project" value="UniProtKB-KW"/>
</dbReference>
<dbReference type="STRING" id="980561.A1359_03295"/>
<dbReference type="GO" id="GO:0006355">
    <property type="term" value="P:regulation of DNA-templated transcription"/>
    <property type="evidence" value="ECO:0007669"/>
    <property type="project" value="InterPro"/>
</dbReference>
<dbReference type="GO" id="GO:0000160">
    <property type="term" value="P:phosphorelay signal transduction system"/>
    <property type="evidence" value="ECO:0007669"/>
    <property type="project" value="InterPro"/>
</dbReference>
<protein>
    <submittedName>
        <fullName evidence="8">Sigma-54-dependent Fis family transcriptional regulator</fullName>
    </submittedName>
</protein>
<evidence type="ECO:0000313" key="8">
    <source>
        <dbReference type="EMBL" id="OAI20497.1"/>
    </source>
</evidence>
<dbReference type="GO" id="GO:0043565">
    <property type="term" value="F:sequence-specific DNA binding"/>
    <property type="evidence" value="ECO:0007669"/>
    <property type="project" value="InterPro"/>
</dbReference>
<reference evidence="8 9" key="1">
    <citation type="submission" date="2016-03" db="EMBL/GenBank/DDBJ databases">
        <authorList>
            <person name="Ploux O."/>
        </authorList>
    </citation>
    <scope>NUCLEOTIDE SEQUENCE [LARGE SCALE GENOMIC DNA]</scope>
    <source>
        <strain evidence="8 9">R-45370</strain>
    </source>
</reference>
<organism evidence="8 9">
    <name type="scientific">Methylomonas lenta</name>
    <dbReference type="NCBI Taxonomy" id="980561"/>
    <lineage>
        <taxon>Bacteria</taxon>
        <taxon>Pseudomonadati</taxon>
        <taxon>Pseudomonadota</taxon>
        <taxon>Gammaproteobacteria</taxon>
        <taxon>Methylococcales</taxon>
        <taxon>Methylococcaceae</taxon>
        <taxon>Methylomonas</taxon>
    </lineage>
</organism>
<sequence>MTPSNLLLIVEDDPGLQKQLKWSLDDYEIILAGNKAEAITALRRHMPAVVTLDLGLPPDPTNASEGLATLKEILELAPETKVIVVTGNDDRCNAIEAVAMGAYDFYQKPIDADVLNMIIARAFHLQALEQDFRKLQQQQTFSTGIIATSSQMLTVMRMIERIAPTQATTLLLGESGTGKELLARALHEKSSRAKMPFIAVNCAAIPESLLESELFGYEKGAFTGAVVQTKGKIEYAEGGTFFLDEIGDLPFALQAKLLRFIQERVIERIGGRKEIAVDVRIVCATHRNLQELIAENLFRGDLYFRLSEITIEIPPLREREGDIMAIGNTLLKRYCKDNHCKEKRFSPEAAQAIENYAWPGNVREMENKLKRAVIMSDNALISLEDLEMSAQPENSMPLNLKAVRESAEIAAIKRALHYSDYNVAETSRLLGIARPTLYSLLEKHNLQDLIRNQLDQA</sequence>
<keyword evidence="1" id="KW-0547">Nucleotide-binding</keyword>
<dbReference type="SUPFAM" id="SSF52172">
    <property type="entry name" value="CheY-like"/>
    <property type="match status" value="1"/>
</dbReference>
<evidence type="ECO:0000256" key="5">
    <source>
        <dbReference type="PROSITE-ProRule" id="PRU00169"/>
    </source>
</evidence>
<feature type="modified residue" description="4-aspartylphosphate" evidence="5">
    <location>
        <position position="53"/>
    </location>
</feature>
<evidence type="ECO:0000256" key="1">
    <source>
        <dbReference type="ARBA" id="ARBA00022741"/>
    </source>
</evidence>
<dbReference type="InterPro" id="IPR001789">
    <property type="entry name" value="Sig_transdc_resp-reg_receiver"/>
</dbReference>
<name>A0A177NQZ9_9GAMM</name>
<evidence type="ECO:0000313" key="9">
    <source>
        <dbReference type="Proteomes" id="UP000078476"/>
    </source>
</evidence>
<dbReference type="OrthoDB" id="9804019at2"/>
<evidence type="ECO:0000256" key="3">
    <source>
        <dbReference type="ARBA" id="ARBA00023015"/>
    </source>
</evidence>
<dbReference type="InterPro" id="IPR009057">
    <property type="entry name" value="Homeodomain-like_sf"/>
</dbReference>
<evidence type="ECO:0000259" key="7">
    <source>
        <dbReference type="PROSITE" id="PS50110"/>
    </source>
</evidence>
<dbReference type="FunFam" id="3.40.50.300:FF:000006">
    <property type="entry name" value="DNA-binding transcriptional regulator NtrC"/>
    <property type="match status" value="1"/>
</dbReference>
<gene>
    <name evidence="8" type="ORF">A1359_03295</name>
</gene>
<feature type="domain" description="Response regulatory" evidence="7">
    <location>
        <begin position="6"/>
        <end position="123"/>
    </location>
</feature>
<feature type="domain" description="Sigma-54 factor interaction" evidence="6">
    <location>
        <begin position="145"/>
        <end position="374"/>
    </location>
</feature>
<dbReference type="SMART" id="SM00448">
    <property type="entry name" value="REC"/>
    <property type="match status" value="1"/>
</dbReference>
<dbReference type="InterPro" id="IPR014264">
    <property type="entry name" value="PEP-CTERM_resp_reg"/>
</dbReference>
<dbReference type="CDD" id="cd00009">
    <property type="entry name" value="AAA"/>
    <property type="match status" value="1"/>
</dbReference>
<dbReference type="PANTHER" id="PTHR32071:SF113">
    <property type="entry name" value="ALGINATE BIOSYNTHESIS TRANSCRIPTIONAL REGULATORY PROTEIN ALGB"/>
    <property type="match status" value="1"/>
</dbReference>
<dbReference type="InterPro" id="IPR002078">
    <property type="entry name" value="Sigma_54_int"/>
</dbReference>
<keyword evidence="3" id="KW-0805">Transcription regulation</keyword>
<dbReference type="AlphaFoldDB" id="A0A177NQZ9"/>
<keyword evidence="5" id="KW-0597">Phosphoprotein</keyword>
<dbReference type="InterPro" id="IPR025943">
    <property type="entry name" value="Sigma_54_int_dom_ATP-bd_2"/>
</dbReference>
<keyword evidence="4" id="KW-0804">Transcription</keyword>
<evidence type="ECO:0000256" key="2">
    <source>
        <dbReference type="ARBA" id="ARBA00022840"/>
    </source>
</evidence>
<dbReference type="EMBL" id="LUUI01000044">
    <property type="protein sequence ID" value="OAI20497.1"/>
    <property type="molecule type" value="Genomic_DNA"/>
</dbReference>
<dbReference type="InterPro" id="IPR058031">
    <property type="entry name" value="AAA_lid_NorR"/>
</dbReference>
<dbReference type="Pfam" id="PF00072">
    <property type="entry name" value="Response_reg"/>
    <property type="match status" value="1"/>
</dbReference>
<dbReference type="SUPFAM" id="SSF46689">
    <property type="entry name" value="Homeodomain-like"/>
    <property type="match status" value="1"/>
</dbReference>
<keyword evidence="9" id="KW-1185">Reference proteome</keyword>
<dbReference type="PROSITE" id="PS50110">
    <property type="entry name" value="RESPONSE_REGULATORY"/>
    <property type="match status" value="1"/>
</dbReference>
<dbReference type="Pfam" id="PF25601">
    <property type="entry name" value="AAA_lid_14"/>
    <property type="match status" value="1"/>
</dbReference>
<dbReference type="Gene3D" id="1.10.10.60">
    <property type="entry name" value="Homeodomain-like"/>
    <property type="match status" value="1"/>
</dbReference>
<evidence type="ECO:0000259" key="6">
    <source>
        <dbReference type="PROSITE" id="PS50045"/>
    </source>
</evidence>
<dbReference type="PROSITE" id="PS50045">
    <property type="entry name" value="SIGMA54_INTERACT_4"/>
    <property type="match status" value="1"/>
</dbReference>
<dbReference type="PROSITE" id="PS00676">
    <property type="entry name" value="SIGMA54_INTERACT_2"/>
    <property type="match status" value="1"/>
</dbReference>
<dbReference type="InterPro" id="IPR027417">
    <property type="entry name" value="P-loop_NTPase"/>
</dbReference>
<dbReference type="Gene3D" id="3.40.50.2300">
    <property type="match status" value="1"/>
</dbReference>
<dbReference type="SUPFAM" id="SSF52540">
    <property type="entry name" value="P-loop containing nucleoside triphosphate hydrolases"/>
    <property type="match status" value="1"/>
</dbReference>
<dbReference type="InterPro" id="IPR003593">
    <property type="entry name" value="AAA+_ATPase"/>
</dbReference>
<dbReference type="Pfam" id="PF00158">
    <property type="entry name" value="Sigma54_activat"/>
    <property type="match status" value="1"/>
</dbReference>
<proteinExistence type="predicted"/>
<evidence type="ECO:0000256" key="4">
    <source>
        <dbReference type="ARBA" id="ARBA00023163"/>
    </source>
</evidence>
<dbReference type="Gene3D" id="1.10.8.60">
    <property type="match status" value="1"/>
</dbReference>
<dbReference type="RefSeq" id="WP_066977873.1">
    <property type="nucleotide sequence ID" value="NZ_LUUI01000044.1"/>
</dbReference>
<accession>A0A177NQZ9</accession>
<comment type="caution">
    <text evidence="8">The sequence shown here is derived from an EMBL/GenBank/DDBJ whole genome shotgun (WGS) entry which is preliminary data.</text>
</comment>
<dbReference type="SMART" id="SM00382">
    <property type="entry name" value="AAA"/>
    <property type="match status" value="1"/>
</dbReference>
<dbReference type="Proteomes" id="UP000078476">
    <property type="component" value="Unassembled WGS sequence"/>
</dbReference>
<dbReference type="Gene3D" id="3.40.50.300">
    <property type="entry name" value="P-loop containing nucleotide triphosphate hydrolases"/>
    <property type="match status" value="1"/>
</dbReference>
<dbReference type="NCBIfam" id="TIGR02915">
    <property type="entry name" value="PEP_resp_reg"/>
    <property type="match status" value="1"/>
</dbReference>